<dbReference type="GO" id="GO:0051537">
    <property type="term" value="F:2 iron, 2 sulfur cluster binding"/>
    <property type="evidence" value="ECO:0007669"/>
    <property type="project" value="UniProtKB-KW"/>
</dbReference>
<dbReference type="Proteomes" id="UP000011523">
    <property type="component" value="Unassembled WGS sequence"/>
</dbReference>
<dbReference type="PROSITE" id="PS51296">
    <property type="entry name" value="RIESKE"/>
    <property type="match status" value="1"/>
</dbReference>
<dbReference type="Gene3D" id="2.102.10.10">
    <property type="entry name" value="Rieske [2Fe-2S] iron-sulphur domain"/>
    <property type="match status" value="1"/>
</dbReference>
<evidence type="ECO:0000256" key="1">
    <source>
        <dbReference type="ARBA" id="ARBA00022714"/>
    </source>
</evidence>
<evidence type="ECO:0000313" key="6">
    <source>
        <dbReference type="EMBL" id="ELZ32898.1"/>
    </source>
</evidence>
<dbReference type="SUPFAM" id="SSF50022">
    <property type="entry name" value="ISP domain"/>
    <property type="match status" value="1"/>
</dbReference>
<evidence type="ECO:0000313" key="7">
    <source>
        <dbReference type="Proteomes" id="UP000011523"/>
    </source>
</evidence>
<dbReference type="PATRIC" id="fig|1227485.3.peg.3029"/>
<evidence type="ECO:0000256" key="3">
    <source>
        <dbReference type="ARBA" id="ARBA00023004"/>
    </source>
</evidence>
<keyword evidence="3" id="KW-0408">Iron</keyword>
<accession>M0DDL0</accession>
<evidence type="ECO:0000256" key="2">
    <source>
        <dbReference type="ARBA" id="ARBA00022723"/>
    </source>
</evidence>
<keyword evidence="2" id="KW-0479">Metal-binding</keyword>
<dbReference type="EMBL" id="AOJD01000079">
    <property type="protein sequence ID" value="ELZ32898.1"/>
    <property type="molecule type" value="Genomic_DNA"/>
</dbReference>
<name>M0DDL0_9EURY</name>
<comment type="caution">
    <text evidence="6">The sequence shown here is derived from an EMBL/GenBank/DDBJ whole genome shotgun (WGS) entry which is preliminary data.</text>
</comment>
<evidence type="ECO:0000259" key="5">
    <source>
        <dbReference type="PROSITE" id="PS51296"/>
    </source>
</evidence>
<gene>
    <name evidence="6" type="ORF">C472_15474</name>
</gene>
<sequence length="181" mass="18846">MLGAVGTAGAASVAGCGFQAPTAEEESPAESPTERVARLDRYPRILVGSVGDLGDGDVETFEYPLEGTRNFLTRIEGEAWDGVGSDGDIVAYNGLCTHMGCSVEGLVDPGQEMAGPCSCHYTTFDLSKGGMVVSGAATTDLPQVRLDVEDGDIYATGIDGLVYGYRNNLRDGTPIEAAAEE</sequence>
<keyword evidence="1" id="KW-0001">2Fe-2S</keyword>
<keyword evidence="4" id="KW-0411">Iron-sulfur</keyword>
<proteinExistence type="predicted"/>
<reference evidence="6 7" key="1">
    <citation type="journal article" date="2014" name="PLoS Genet.">
        <title>Phylogenetically driven sequencing of extremely halophilic archaea reveals strategies for static and dynamic osmo-response.</title>
        <authorList>
            <person name="Becker E.A."/>
            <person name="Seitzer P.M."/>
            <person name="Tritt A."/>
            <person name="Larsen D."/>
            <person name="Krusor M."/>
            <person name="Yao A.I."/>
            <person name="Wu D."/>
            <person name="Madern D."/>
            <person name="Eisen J.A."/>
            <person name="Darling A.E."/>
            <person name="Facciotti M.T."/>
        </authorList>
    </citation>
    <scope>NUCLEOTIDE SEQUENCE [LARGE SCALE GENOMIC DNA]</scope>
    <source>
        <strain evidence="6 7">DSM 14210</strain>
    </source>
</reference>
<dbReference type="AlphaFoldDB" id="M0DDL0"/>
<dbReference type="InterPro" id="IPR017941">
    <property type="entry name" value="Rieske_2Fe-2S"/>
</dbReference>
<dbReference type="GO" id="GO:0046872">
    <property type="term" value="F:metal ion binding"/>
    <property type="evidence" value="ECO:0007669"/>
    <property type="project" value="UniProtKB-KW"/>
</dbReference>
<dbReference type="InterPro" id="IPR036922">
    <property type="entry name" value="Rieske_2Fe-2S_sf"/>
</dbReference>
<organism evidence="6 7">
    <name type="scientific">Halorubrum tebenquichense DSM 14210</name>
    <dbReference type="NCBI Taxonomy" id="1227485"/>
    <lineage>
        <taxon>Archaea</taxon>
        <taxon>Methanobacteriati</taxon>
        <taxon>Methanobacteriota</taxon>
        <taxon>Stenosarchaea group</taxon>
        <taxon>Halobacteria</taxon>
        <taxon>Halobacteriales</taxon>
        <taxon>Haloferacaceae</taxon>
        <taxon>Halorubrum</taxon>
    </lineage>
</organism>
<protein>
    <submittedName>
        <fullName evidence="6">Arsenite oxidase small subunit AoxA</fullName>
    </submittedName>
</protein>
<feature type="domain" description="Rieske" evidence="5">
    <location>
        <begin position="83"/>
        <end position="155"/>
    </location>
</feature>
<evidence type="ECO:0000256" key="4">
    <source>
        <dbReference type="ARBA" id="ARBA00023014"/>
    </source>
</evidence>
<dbReference type="Pfam" id="PF00355">
    <property type="entry name" value="Rieske"/>
    <property type="match status" value="1"/>
</dbReference>
<keyword evidence="7" id="KW-1185">Reference proteome</keyword>